<dbReference type="InterPro" id="IPR016866">
    <property type="entry name" value="UCP028069"/>
</dbReference>
<feature type="chain" id="PRO_5011557456" description="DUF3450 domain-containing protein" evidence="2">
    <location>
        <begin position="28"/>
        <end position="310"/>
    </location>
</feature>
<dbReference type="RefSeq" id="WP_245696371.1">
    <property type="nucleotide sequence ID" value="NZ_FNCI01000004.1"/>
</dbReference>
<accession>A0A1G7R4E5</accession>
<evidence type="ECO:0000256" key="2">
    <source>
        <dbReference type="SAM" id="SignalP"/>
    </source>
</evidence>
<proteinExistence type="predicted"/>
<sequence>MRHTLNRWQAGLVLSLALAAPVAQALAAEAANGEAADAQAISKEALAAEEAQAALQAQIDAADEATRADIEALRERQAELRQLTAYNRELAPRLDQQASTLDEREVALDALGDTREALPGMLRNLVDRLRQWVEADLPFLKKERLARVDSLEALLADGEVSHAEALDRVLAAWRTELDYGRELDAWRGLVDAGSVQADGASGEASSEGAGESLSPESLSREVDFLRIGRAGLYYLTPDGREGGVWKAAAGEWQPLDGAERAELDKGLRIARDQRAPELLTLPVSQAVSEAPSMSAASTAVDQSSEQEGDA</sequence>
<dbReference type="EMBL" id="FNCI01000004">
    <property type="protein sequence ID" value="SDG05661.1"/>
    <property type="molecule type" value="Genomic_DNA"/>
</dbReference>
<dbReference type="AlphaFoldDB" id="A0A1G7R4E5"/>
<evidence type="ECO:0008006" key="5">
    <source>
        <dbReference type="Google" id="ProtNLM"/>
    </source>
</evidence>
<evidence type="ECO:0000256" key="1">
    <source>
        <dbReference type="SAM" id="MobiDB-lite"/>
    </source>
</evidence>
<evidence type="ECO:0000313" key="4">
    <source>
        <dbReference type="Proteomes" id="UP000198641"/>
    </source>
</evidence>
<dbReference type="Pfam" id="PF11932">
    <property type="entry name" value="DUF3450"/>
    <property type="match status" value="2"/>
</dbReference>
<feature type="compositionally biased region" description="Polar residues" evidence="1">
    <location>
        <begin position="294"/>
        <end position="303"/>
    </location>
</feature>
<name>A0A1G7R4E5_9GAMM</name>
<reference evidence="3 4" key="1">
    <citation type="submission" date="2016-10" db="EMBL/GenBank/DDBJ databases">
        <authorList>
            <person name="de Groot N.N."/>
        </authorList>
    </citation>
    <scope>NUCLEOTIDE SEQUENCE [LARGE SCALE GENOMIC DNA]</scope>
    <source>
        <strain evidence="3 4">BH539</strain>
    </source>
</reference>
<dbReference type="Proteomes" id="UP000198641">
    <property type="component" value="Unassembled WGS sequence"/>
</dbReference>
<keyword evidence="2" id="KW-0732">Signal</keyword>
<feature type="region of interest" description="Disordered" evidence="1">
    <location>
        <begin position="287"/>
        <end position="310"/>
    </location>
</feature>
<keyword evidence="4" id="KW-1185">Reference proteome</keyword>
<evidence type="ECO:0000313" key="3">
    <source>
        <dbReference type="EMBL" id="SDG05661.1"/>
    </source>
</evidence>
<dbReference type="STRING" id="284577.SAMN05216571_10432"/>
<protein>
    <recommendedName>
        <fullName evidence="5">DUF3450 domain-containing protein</fullName>
    </recommendedName>
</protein>
<organism evidence="3 4">
    <name type="scientific">Onishia taeanensis</name>
    <dbReference type="NCBI Taxonomy" id="284577"/>
    <lineage>
        <taxon>Bacteria</taxon>
        <taxon>Pseudomonadati</taxon>
        <taxon>Pseudomonadota</taxon>
        <taxon>Gammaproteobacteria</taxon>
        <taxon>Oceanospirillales</taxon>
        <taxon>Halomonadaceae</taxon>
        <taxon>Onishia</taxon>
    </lineage>
</organism>
<feature type="signal peptide" evidence="2">
    <location>
        <begin position="1"/>
        <end position="27"/>
    </location>
</feature>
<gene>
    <name evidence="3" type="ORF">SAMN05216571_10432</name>
</gene>